<reference evidence="2 3" key="1">
    <citation type="submission" date="2014-12" db="EMBL/GenBank/DDBJ databases">
        <title>Frankia sp. BMG5.1 draft genome.</title>
        <authorList>
            <person name="Gtari M."/>
            <person name="Ghodhbane-Gtari F."/>
            <person name="Nouioui I."/>
            <person name="Ktari A."/>
            <person name="Hezbri K."/>
            <person name="Mimouni W."/>
            <person name="Sbissi I."/>
            <person name="Ayari A."/>
            <person name="Yamanaka T."/>
            <person name="Normand P."/>
            <person name="Tisa L.S."/>
            <person name="Boudabous A."/>
        </authorList>
    </citation>
    <scope>NUCLEOTIDE SEQUENCE [LARGE SCALE GENOMIC DNA]</scope>
    <source>
        <strain evidence="2 3">BMG5.1</strain>
    </source>
</reference>
<organism evidence="2 3">
    <name type="scientific">Protofrankia coriariae</name>
    <dbReference type="NCBI Taxonomy" id="1562887"/>
    <lineage>
        <taxon>Bacteria</taxon>
        <taxon>Bacillati</taxon>
        <taxon>Actinomycetota</taxon>
        <taxon>Actinomycetes</taxon>
        <taxon>Frankiales</taxon>
        <taxon>Frankiaceae</taxon>
        <taxon>Protofrankia</taxon>
    </lineage>
</organism>
<protein>
    <submittedName>
        <fullName evidence="2">Uncharacterized protein</fullName>
    </submittedName>
</protein>
<evidence type="ECO:0000256" key="1">
    <source>
        <dbReference type="SAM" id="MobiDB-lite"/>
    </source>
</evidence>
<feature type="region of interest" description="Disordered" evidence="1">
    <location>
        <begin position="1"/>
        <end position="43"/>
    </location>
</feature>
<proteinExistence type="predicted"/>
<dbReference type="EMBL" id="JWIO01000025">
    <property type="protein sequence ID" value="KLL10812.1"/>
    <property type="molecule type" value="Genomic_DNA"/>
</dbReference>
<name>A0ABR5F2B3_9ACTN</name>
<accession>A0ABR5F2B3</accession>
<sequence>MEITAHARQWGAEYGPPAHEMEARHAWRQAHPAEAAAADRRQAPRLAEIRRKAEAQARQRAATAQRSRSVAAYRARLAALN</sequence>
<evidence type="ECO:0000313" key="3">
    <source>
        <dbReference type="Proteomes" id="UP000035425"/>
    </source>
</evidence>
<gene>
    <name evidence="2" type="ORF">FrCorBMG51_15455</name>
</gene>
<dbReference type="Proteomes" id="UP000035425">
    <property type="component" value="Unassembled WGS sequence"/>
</dbReference>
<dbReference type="RefSeq" id="WP_047223764.1">
    <property type="nucleotide sequence ID" value="NZ_JWIO01000025.1"/>
</dbReference>
<comment type="caution">
    <text evidence="2">The sequence shown here is derived from an EMBL/GenBank/DDBJ whole genome shotgun (WGS) entry which is preliminary data.</text>
</comment>
<evidence type="ECO:0000313" key="2">
    <source>
        <dbReference type="EMBL" id="KLL10812.1"/>
    </source>
</evidence>
<keyword evidence="3" id="KW-1185">Reference proteome</keyword>